<reference evidence="4" key="1">
    <citation type="submission" date="2021-01" db="UniProtKB">
        <authorList>
            <consortium name="EnsemblMetazoa"/>
        </authorList>
    </citation>
    <scope>IDENTIFICATION</scope>
</reference>
<keyword evidence="2 3" id="KW-0040">ANK repeat</keyword>
<dbReference type="GeneID" id="116418018"/>
<dbReference type="SMR" id="A0A7M7QK73"/>
<dbReference type="KEGG" id="nvi:116417997"/>
<dbReference type="SMART" id="SM00248">
    <property type="entry name" value="ANK"/>
    <property type="match status" value="3"/>
</dbReference>
<feature type="repeat" description="ANK" evidence="3">
    <location>
        <begin position="28"/>
        <end position="60"/>
    </location>
</feature>
<dbReference type="RefSeq" id="XP_031789061.1">
    <property type="nucleotide sequence ID" value="XM_031933201.2"/>
</dbReference>
<evidence type="ECO:0000256" key="3">
    <source>
        <dbReference type="PROSITE-ProRule" id="PRU00023"/>
    </source>
</evidence>
<accession>A0A7M7QK73</accession>
<evidence type="ECO:0000256" key="2">
    <source>
        <dbReference type="ARBA" id="ARBA00023043"/>
    </source>
</evidence>
<organism evidence="4 5">
    <name type="scientific">Nasonia vitripennis</name>
    <name type="common">Parasitic wasp</name>
    <dbReference type="NCBI Taxonomy" id="7425"/>
    <lineage>
        <taxon>Eukaryota</taxon>
        <taxon>Metazoa</taxon>
        <taxon>Ecdysozoa</taxon>
        <taxon>Arthropoda</taxon>
        <taxon>Hexapoda</taxon>
        <taxon>Insecta</taxon>
        <taxon>Pterygota</taxon>
        <taxon>Neoptera</taxon>
        <taxon>Endopterygota</taxon>
        <taxon>Hymenoptera</taxon>
        <taxon>Apocrita</taxon>
        <taxon>Proctotrupomorpha</taxon>
        <taxon>Chalcidoidea</taxon>
        <taxon>Pteromalidae</taxon>
        <taxon>Pteromalinae</taxon>
        <taxon>Nasonia</taxon>
    </lineage>
</organism>
<dbReference type="EnsemblMetazoa" id="XM_031933184">
    <property type="protein sequence ID" value="XP_031789044"/>
    <property type="gene ID" value="LOC116417997"/>
</dbReference>
<dbReference type="Proteomes" id="UP000002358">
    <property type="component" value="Unassembled WGS sequence"/>
</dbReference>
<dbReference type="KEGG" id="nvi:116418018"/>
<dbReference type="InterPro" id="IPR002110">
    <property type="entry name" value="Ankyrin_rpt"/>
</dbReference>
<dbReference type="GeneID" id="116417997"/>
<evidence type="ECO:0000256" key="1">
    <source>
        <dbReference type="ARBA" id="ARBA00022737"/>
    </source>
</evidence>
<dbReference type="AlphaFoldDB" id="A0A7M7QK73"/>
<dbReference type="PROSITE" id="PS50088">
    <property type="entry name" value="ANK_REPEAT"/>
    <property type="match status" value="2"/>
</dbReference>
<dbReference type="InParanoid" id="A0A7M7QK73"/>
<dbReference type="PANTHER" id="PTHR24171">
    <property type="entry name" value="ANKYRIN REPEAT DOMAIN-CONTAINING PROTEIN 39-RELATED"/>
    <property type="match status" value="1"/>
</dbReference>
<proteinExistence type="predicted"/>
<evidence type="ECO:0000313" key="5">
    <source>
        <dbReference type="Proteomes" id="UP000002358"/>
    </source>
</evidence>
<feature type="repeat" description="ANK" evidence="3">
    <location>
        <begin position="61"/>
        <end position="93"/>
    </location>
</feature>
<dbReference type="Pfam" id="PF12796">
    <property type="entry name" value="Ank_2"/>
    <property type="match status" value="1"/>
</dbReference>
<dbReference type="PROSITE" id="PS50297">
    <property type="entry name" value="ANK_REP_REGION"/>
    <property type="match status" value="2"/>
</dbReference>
<dbReference type="Gene3D" id="1.25.40.20">
    <property type="entry name" value="Ankyrin repeat-containing domain"/>
    <property type="match status" value="1"/>
</dbReference>
<keyword evidence="1" id="KW-0677">Repeat</keyword>
<protein>
    <submittedName>
        <fullName evidence="4">Uncharacterized protein</fullName>
    </submittedName>
</protein>
<dbReference type="OrthoDB" id="10251692at2759"/>
<dbReference type="EnsemblMetazoa" id="XM_031933201">
    <property type="protein sequence ID" value="XP_031789061"/>
    <property type="gene ID" value="LOC116418018"/>
</dbReference>
<dbReference type="RefSeq" id="XP_031789044.1">
    <property type="nucleotide sequence ID" value="XM_031933184.2"/>
</dbReference>
<keyword evidence="5" id="KW-1185">Reference proteome</keyword>
<sequence length="130" mass="14005">MWAAGYGQLNSATLLLKNGADKNYKGSHGQSHLHLAAAYGHHDVVKLLLNYGADSNTSKDEGNTPLIYGAQGDHPHVCYELLTRGADITMTNANGLNAYKAAILKNTSTAKAVFENFLVQKIVNLSSEIF</sequence>
<dbReference type="InterPro" id="IPR036770">
    <property type="entry name" value="Ankyrin_rpt-contain_sf"/>
</dbReference>
<dbReference type="SUPFAM" id="SSF48403">
    <property type="entry name" value="Ankyrin repeat"/>
    <property type="match status" value="1"/>
</dbReference>
<evidence type="ECO:0000313" key="4">
    <source>
        <dbReference type="EnsemblMetazoa" id="XP_031789044"/>
    </source>
</evidence>
<name>A0A7M7QK73_NASVI</name>